<sequence length="163" mass="18078">MLSNPPFALFVLVEVSTDQLNKILEAAFKGTQFSENCLWLPLSEDDYSDAPKKVSGVATEGTKPPVSSYKSPFIGKKGEEVAAWLKNKPKEADVDIHFFAILDKSAEKGSMVMGRQGGLDLKDMDSLEFMRLDAEFATSVLFAMQYGSWEEMKTSTGLTEIEY</sequence>
<organism evidence="1 2">
    <name type="scientific">Melanomma pulvis-pyrius CBS 109.77</name>
    <dbReference type="NCBI Taxonomy" id="1314802"/>
    <lineage>
        <taxon>Eukaryota</taxon>
        <taxon>Fungi</taxon>
        <taxon>Dikarya</taxon>
        <taxon>Ascomycota</taxon>
        <taxon>Pezizomycotina</taxon>
        <taxon>Dothideomycetes</taxon>
        <taxon>Pleosporomycetidae</taxon>
        <taxon>Pleosporales</taxon>
        <taxon>Melanommataceae</taxon>
        <taxon>Melanomma</taxon>
    </lineage>
</organism>
<protein>
    <submittedName>
        <fullName evidence="1">Uncharacterized protein</fullName>
    </submittedName>
</protein>
<evidence type="ECO:0000313" key="1">
    <source>
        <dbReference type="EMBL" id="KAF2794778.1"/>
    </source>
</evidence>
<name>A0A6A6XET6_9PLEO</name>
<dbReference type="AlphaFoldDB" id="A0A6A6XET6"/>
<dbReference type="EMBL" id="MU001880">
    <property type="protein sequence ID" value="KAF2794778.1"/>
    <property type="molecule type" value="Genomic_DNA"/>
</dbReference>
<dbReference type="OrthoDB" id="5301876at2759"/>
<evidence type="ECO:0000313" key="2">
    <source>
        <dbReference type="Proteomes" id="UP000799757"/>
    </source>
</evidence>
<dbReference type="Proteomes" id="UP000799757">
    <property type="component" value="Unassembled WGS sequence"/>
</dbReference>
<proteinExistence type="predicted"/>
<keyword evidence="2" id="KW-1185">Reference proteome</keyword>
<accession>A0A6A6XET6</accession>
<gene>
    <name evidence="1" type="ORF">K505DRAFT_336642</name>
</gene>
<reference evidence="1" key="1">
    <citation type="journal article" date="2020" name="Stud. Mycol.">
        <title>101 Dothideomycetes genomes: a test case for predicting lifestyles and emergence of pathogens.</title>
        <authorList>
            <person name="Haridas S."/>
            <person name="Albert R."/>
            <person name="Binder M."/>
            <person name="Bloem J."/>
            <person name="Labutti K."/>
            <person name="Salamov A."/>
            <person name="Andreopoulos B."/>
            <person name="Baker S."/>
            <person name="Barry K."/>
            <person name="Bills G."/>
            <person name="Bluhm B."/>
            <person name="Cannon C."/>
            <person name="Castanera R."/>
            <person name="Culley D."/>
            <person name="Daum C."/>
            <person name="Ezra D."/>
            <person name="Gonzalez J."/>
            <person name="Henrissat B."/>
            <person name="Kuo A."/>
            <person name="Liang C."/>
            <person name="Lipzen A."/>
            <person name="Lutzoni F."/>
            <person name="Magnuson J."/>
            <person name="Mondo S."/>
            <person name="Nolan M."/>
            <person name="Ohm R."/>
            <person name="Pangilinan J."/>
            <person name="Park H.-J."/>
            <person name="Ramirez L."/>
            <person name="Alfaro M."/>
            <person name="Sun H."/>
            <person name="Tritt A."/>
            <person name="Yoshinaga Y."/>
            <person name="Zwiers L.-H."/>
            <person name="Turgeon B."/>
            <person name="Goodwin S."/>
            <person name="Spatafora J."/>
            <person name="Crous P."/>
            <person name="Grigoriev I."/>
        </authorList>
    </citation>
    <scope>NUCLEOTIDE SEQUENCE</scope>
    <source>
        <strain evidence="1">CBS 109.77</strain>
    </source>
</reference>